<sequence>MQVIQLNAACVLTTLCMLLRRAETQADTGDIHKLRFRSRPLYVDKRYRNQNEMEQRIVFEGEKLSNAPCGTRYNEIDVDDIVLEYKGIVSTVGPPSTLSTTNSVVLTTTEFEPTVMTGRTVTDRLLYTSPQTSGQTTPGRTGANENRSTSLPPEDKDSILSAGLLAGITLAVVIVCILVLLLLWCRRQKERNSSWYKNIFHLRLPCLRSKDKLAQRRTTAVTNAAYTTEDNQIPVHMFPAGVSARADGSTAEDYTYSTPHKARASKDLEAGGVAVTSTSVYELASFPQDDEHYSTPTDISQSHRDAWSRDSTVAETTHNGLDSYNHLALQNPREALGGAAKPDAYDHLSGHEAREDGHGKGPQQLTGKGKPGYENVTSFAETPPPRHDEYNTLDREHPPGHRDLDDIKAQYNHLNEQANC</sequence>
<organism evidence="4 5">
    <name type="scientific">Batillaria attramentaria</name>
    <dbReference type="NCBI Taxonomy" id="370345"/>
    <lineage>
        <taxon>Eukaryota</taxon>
        <taxon>Metazoa</taxon>
        <taxon>Spiralia</taxon>
        <taxon>Lophotrochozoa</taxon>
        <taxon>Mollusca</taxon>
        <taxon>Gastropoda</taxon>
        <taxon>Caenogastropoda</taxon>
        <taxon>Sorbeoconcha</taxon>
        <taxon>Cerithioidea</taxon>
        <taxon>Batillariidae</taxon>
        <taxon>Batillaria</taxon>
    </lineage>
</organism>
<keyword evidence="2" id="KW-0812">Transmembrane</keyword>
<evidence type="ECO:0000256" key="1">
    <source>
        <dbReference type="SAM" id="MobiDB-lite"/>
    </source>
</evidence>
<feature type="compositionally biased region" description="Basic and acidic residues" evidence="1">
    <location>
        <begin position="384"/>
        <end position="405"/>
    </location>
</feature>
<dbReference type="Proteomes" id="UP001519460">
    <property type="component" value="Unassembled WGS sequence"/>
</dbReference>
<keyword evidence="3" id="KW-0732">Signal</keyword>
<comment type="caution">
    <text evidence="4">The sequence shown here is derived from an EMBL/GenBank/DDBJ whole genome shotgun (WGS) entry which is preliminary data.</text>
</comment>
<proteinExistence type="predicted"/>
<keyword evidence="5" id="KW-1185">Reference proteome</keyword>
<evidence type="ECO:0000313" key="4">
    <source>
        <dbReference type="EMBL" id="KAK7468132.1"/>
    </source>
</evidence>
<feature type="transmembrane region" description="Helical" evidence="2">
    <location>
        <begin position="159"/>
        <end position="184"/>
    </location>
</feature>
<gene>
    <name evidence="4" type="ORF">BaRGS_00036647</name>
</gene>
<name>A0ABD0JAX2_9CAEN</name>
<dbReference type="EMBL" id="JACVVK020000522">
    <property type="protein sequence ID" value="KAK7468132.1"/>
    <property type="molecule type" value="Genomic_DNA"/>
</dbReference>
<evidence type="ECO:0000256" key="2">
    <source>
        <dbReference type="SAM" id="Phobius"/>
    </source>
</evidence>
<protein>
    <submittedName>
        <fullName evidence="4">Uncharacterized protein</fullName>
    </submittedName>
</protein>
<feature type="compositionally biased region" description="Basic and acidic residues" evidence="1">
    <location>
        <begin position="343"/>
        <end position="359"/>
    </location>
</feature>
<accession>A0ABD0JAX2</accession>
<dbReference type="AlphaFoldDB" id="A0ABD0JAX2"/>
<evidence type="ECO:0000313" key="5">
    <source>
        <dbReference type="Proteomes" id="UP001519460"/>
    </source>
</evidence>
<feature type="signal peptide" evidence="3">
    <location>
        <begin position="1"/>
        <end position="24"/>
    </location>
</feature>
<evidence type="ECO:0000256" key="3">
    <source>
        <dbReference type="SAM" id="SignalP"/>
    </source>
</evidence>
<feature type="region of interest" description="Disordered" evidence="1">
    <location>
        <begin position="337"/>
        <end position="405"/>
    </location>
</feature>
<feature type="compositionally biased region" description="Polar residues" evidence="1">
    <location>
        <begin position="128"/>
        <end position="151"/>
    </location>
</feature>
<feature type="chain" id="PRO_5044841010" evidence="3">
    <location>
        <begin position="25"/>
        <end position="420"/>
    </location>
</feature>
<feature type="region of interest" description="Disordered" evidence="1">
    <location>
        <begin position="122"/>
        <end position="154"/>
    </location>
</feature>
<reference evidence="4 5" key="1">
    <citation type="journal article" date="2023" name="Sci. Data">
        <title>Genome assembly of the Korean intertidal mud-creeper Batillaria attramentaria.</title>
        <authorList>
            <person name="Patra A.K."/>
            <person name="Ho P.T."/>
            <person name="Jun S."/>
            <person name="Lee S.J."/>
            <person name="Kim Y."/>
            <person name="Won Y.J."/>
        </authorList>
    </citation>
    <scope>NUCLEOTIDE SEQUENCE [LARGE SCALE GENOMIC DNA]</scope>
    <source>
        <strain evidence="4">Wonlab-2016</strain>
    </source>
</reference>
<keyword evidence="2" id="KW-1133">Transmembrane helix</keyword>
<keyword evidence="2" id="KW-0472">Membrane</keyword>